<accession>A0A1Q8RWL2</accession>
<dbReference type="Proteomes" id="UP000186583">
    <property type="component" value="Unassembled WGS sequence"/>
</dbReference>
<sequence>MTSSQSRDDTFELYDLRVEVICPPGKRIMCGAKEGDYFTLKGEMLYLPPNQGISIYSLALLQSSNGPHASPGKATSYLHERLDDNRRTYRLPGPVLSFSIENYSRGNSDFSPFRDYSCSSGSG</sequence>
<gene>
    <name evidence="1" type="ORF">CCHL11_06010</name>
</gene>
<comment type="caution">
    <text evidence="1">The sequence shown here is derived from an EMBL/GenBank/DDBJ whole genome shotgun (WGS) entry which is preliminary data.</text>
</comment>
<evidence type="ECO:0000313" key="2">
    <source>
        <dbReference type="Proteomes" id="UP000186583"/>
    </source>
</evidence>
<reference evidence="1 2" key="1">
    <citation type="submission" date="2016-11" db="EMBL/GenBank/DDBJ databases">
        <title>Draft Genome Assembly of Colletotrichum chlorophyti a pathogen of herbaceous plants.</title>
        <authorList>
            <person name="Gan P."/>
            <person name="Narusaka M."/>
            <person name="Tsushima A."/>
            <person name="Narusaka Y."/>
            <person name="Takano Y."/>
            <person name="Shirasu K."/>
        </authorList>
    </citation>
    <scope>NUCLEOTIDE SEQUENCE [LARGE SCALE GENOMIC DNA]</scope>
    <source>
        <strain evidence="1 2">NTL11</strain>
    </source>
</reference>
<name>A0A1Q8RWL2_9PEZI</name>
<keyword evidence="2" id="KW-1185">Reference proteome</keyword>
<evidence type="ECO:0000313" key="1">
    <source>
        <dbReference type="EMBL" id="OLN89034.1"/>
    </source>
</evidence>
<organism evidence="1 2">
    <name type="scientific">Colletotrichum chlorophyti</name>
    <dbReference type="NCBI Taxonomy" id="708187"/>
    <lineage>
        <taxon>Eukaryota</taxon>
        <taxon>Fungi</taxon>
        <taxon>Dikarya</taxon>
        <taxon>Ascomycota</taxon>
        <taxon>Pezizomycotina</taxon>
        <taxon>Sordariomycetes</taxon>
        <taxon>Hypocreomycetidae</taxon>
        <taxon>Glomerellales</taxon>
        <taxon>Glomerellaceae</taxon>
        <taxon>Colletotrichum</taxon>
    </lineage>
</organism>
<dbReference type="EMBL" id="MPGH01000084">
    <property type="protein sequence ID" value="OLN89034.1"/>
    <property type="molecule type" value="Genomic_DNA"/>
</dbReference>
<proteinExistence type="predicted"/>
<protein>
    <submittedName>
        <fullName evidence="1">Uncharacterized protein</fullName>
    </submittedName>
</protein>
<dbReference type="OrthoDB" id="2838513at2759"/>
<dbReference type="AlphaFoldDB" id="A0A1Q8RWL2"/>